<dbReference type="KEGG" id="amus:LMH87_003078"/>
<evidence type="ECO:0000313" key="1">
    <source>
        <dbReference type="EMBL" id="KAJ4148616.1"/>
    </source>
</evidence>
<keyword evidence="2" id="KW-1185">Reference proteome</keyword>
<protein>
    <submittedName>
        <fullName evidence="1">Uncharacterized protein</fullName>
    </submittedName>
</protein>
<dbReference type="GeneID" id="80890237"/>
<dbReference type="Proteomes" id="UP001144673">
    <property type="component" value="Chromosome 3"/>
</dbReference>
<comment type="caution">
    <text evidence="1">The sequence shown here is derived from an EMBL/GenBank/DDBJ whole genome shotgun (WGS) entry which is preliminary data.</text>
</comment>
<dbReference type="AlphaFoldDB" id="A0A9W8QA52"/>
<sequence>MTIKLLLHRTEADPKLLIIPPCCPGAQSSSSFFKQGCYRHYSGASLATLPGTHRLRFALADYHERRHQESLMPRQELA</sequence>
<accession>A0A9W8QA52</accession>
<dbReference type="EMBL" id="JAJHUN010000010">
    <property type="protein sequence ID" value="KAJ4148616.1"/>
    <property type="molecule type" value="Genomic_DNA"/>
</dbReference>
<organism evidence="1 2">
    <name type="scientific">Akanthomyces muscarius</name>
    <name type="common">Entomopathogenic fungus</name>
    <name type="synonym">Lecanicillium muscarium</name>
    <dbReference type="NCBI Taxonomy" id="2231603"/>
    <lineage>
        <taxon>Eukaryota</taxon>
        <taxon>Fungi</taxon>
        <taxon>Dikarya</taxon>
        <taxon>Ascomycota</taxon>
        <taxon>Pezizomycotina</taxon>
        <taxon>Sordariomycetes</taxon>
        <taxon>Hypocreomycetidae</taxon>
        <taxon>Hypocreales</taxon>
        <taxon>Cordycipitaceae</taxon>
        <taxon>Akanthomyces</taxon>
    </lineage>
</organism>
<name>A0A9W8QA52_AKAMU</name>
<reference evidence="1" key="1">
    <citation type="journal article" date="2023" name="Access Microbiol">
        <title>De-novo genome assembly for Akanthomyces muscarius, a biocontrol agent of insect agricultural pests.</title>
        <authorList>
            <person name="Erdos Z."/>
            <person name="Studholme D.J."/>
            <person name="Raymond B."/>
            <person name="Sharma M."/>
        </authorList>
    </citation>
    <scope>NUCLEOTIDE SEQUENCE</scope>
    <source>
        <strain evidence="1">Ve6</strain>
    </source>
</reference>
<proteinExistence type="predicted"/>
<gene>
    <name evidence="1" type="ORF">LMH87_003078</name>
</gene>
<evidence type="ECO:0000313" key="2">
    <source>
        <dbReference type="Proteomes" id="UP001144673"/>
    </source>
</evidence>
<dbReference type="RefSeq" id="XP_056051557.1">
    <property type="nucleotide sequence ID" value="XM_056194639.1"/>
</dbReference>